<evidence type="ECO:0000313" key="2">
    <source>
        <dbReference type="Proteomes" id="UP001206925"/>
    </source>
</evidence>
<evidence type="ECO:0000313" key="1">
    <source>
        <dbReference type="EMBL" id="KAI7734150.1"/>
    </source>
</evidence>
<name>A0AAD5C3L0_AMBAR</name>
<reference evidence="1" key="1">
    <citation type="submission" date="2022-06" db="EMBL/GenBank/DDBJ databases">
        <title>Uncovering the hologenomic basis of an extraordinary plant invasion.</title>
        <authorList>
            <person name="Bieker V.C."/>
            <person name="Martin M.D."/>
            <person name="Gilbert T."/>
            <person name="Hodgins K."/>
            <person name="Battlay P."/>
            <person name="Petersen B."/>
            <person name="Wilson J."/>
        </authorList>
    </citation>
    <scope>NUCLEOTIDE SEQUENCE</scope>
    <source>
        <strain evidence="1">AA19_3_7</strain>
        <tissue evidence="1">Leaf</tissue>
    </source>
</reference>
<accession>A0AAD5C3L0</accession>
<protein>
    <submittedName>
        <fullName evidence="1">Uncharacterized protein</fullName>
    </submittedName>
</protein>
<comment type="caution">
    <text evidence="1">The sequence shown here is derived from an EMBL/GenBank/DDBJ whole genome shotgun (WGS) entry which is preliminary data.</text>
</comment>
<dbReference type="Proteomes" id="UP001206925">
    <property type="component" value="Unassembled WGS sequence"/>
</dbReference>
<dbReference type="EMBL" id="JAMZMK010009813">
    <property type="protein sequence ID" value="KAI7734150.1"/>
    <property type="molecule type" value="Genomic_DNA"/>
</dbReference>
<keyword evidence="2" id="KW-1185">Reference proteome</keyword>
<sequence length="65" mass="6815">VSVCVASDSAAYQKNFVIGDDVVIVAFVLKDDFEFAAGSLALGLPLATDVLADKVAVEYTEQDSC</sequence>
<dbReference type="AlphaFoldDB" id="A0AAD5C3L0"/>
<organism evidence="1 2">
    <name type="scientific">Ambrosia artemisiifolia</name>
    <name type="common">Common ragweed</name>
    <dbReference type="NCBI Taxonomy" id="4212"/>
    <lineage>
        <taxon>Eukaryota</taxon>
        <taxon>Viridiplantae</taxon>
        <taxon>Streptophyta</taxon>
        <taxon>Embryophyta</taxon>
        <taxon>Tracheophyta</taxon>
        <taxon>Spermatophyta</taxon>
        <taxon>Magnoliopsida</taxon>
        <taxon>eudicotyledons</taxon>
        <taxon>Gunneridae</taxon>
        <taxon>Pentapetalae</taxon>
        <taxon>asterids</taxon>
        <taxon>campanulids</taxon>
        <taxon>Asterales</taxon>
        <taxon>Asteraceae</taxon>
        <taxon>Asteroideae</taxon>
        <taxon>Heliantheae alliance</taxon>
        <taxon>Heliantheae</taxon>
        <taxon>Ambrosia</taxon>
    </lineage>
</organism>
<gene>
    <name evidence="1" type="ORF">M8C21_029150</name>
</gene>
<feature type="non-terminal residue" evidence="1">
    <location>
        <position position="1"/>
    </location>
</feature>
<proteinExistence type="predicted"/>